<feature type="domain" description="Pre-SET" evidence="6">
    <location>
        <begin position="51"/>
        <end position="117"/>
    </location>
</feature>
<evidence type="ECO:0000256" key="2">
    <source>
        <dbReference type="ARBA" id="ARBA00022454"/>
    </source>
</evidence>
<dbReference type="PROSITE" id="PS50867">
    <property type="entry name" value="PRE_SET"/>
    <property type="match status" value="1"/>
</dbReference>
<dbReference type="Gene3D" id="2.170.270.10">
    <property type="entry name" value="SET domain"/>
    <property type="match status" value="1"/>
</dbReference>
<organism evidence="7 8">
    <name type="scientific">Trichuris trichiura</name>
    <name type="common">Whipworm</name>
    <name type="synonym">Trichocephalus trichiurus</name>
    <dbReference type="NCBI Taxonomy" id="36087"/>
    <lineage>
        <taxon>Eukaryota</taxon>
        <taxon>Metazoa</taxon>
        <taxon>Ecdysozoa</taxon>
        <taxon>Nematoda</taxon>
        <taxon>Enoplea</taxon>
        <taxon>Dorylaimia</taxon>
        <taxon>Trichinellida</taxon>
        <taxon>Trichuridae</taxon>
        <taxon>Trichuris</taxon>
    </lineage>
</organism>
<keyword evidence="8" id="KW-1185">Reference proteome</keyword>
<keyword evidence="2" id="KW-0158">Chromosome</keyword>
<dbReference type="GO" id="GO:0002039">
    <property type="term" value="F:p53 binding"/>
    <property type="evidence" value="ECO:0007669"/>
    <property type="project" value="InterPro"/>
</dbReference>
<dbReference type="GO" id="GO:0046974">
    <property type="term" value="F:histone H3K9 methyltransferase activity"/>
    <property type="evidence" value="ECO:0007669"/>
    <property type="project" value="TreeGrafter"/>
</dbReference>
<evidence type="ECO:0000313" key="7">
    <source>
        <dbReference type="EMBL" id="CDW56936.1"/>
    </source>
</evidence>
<reference evidence="7" key="1">
    <citation type="submission" date="2014-01" db="EMBL/GenBank/DDBJ databases">
        <authorList>
            <person name="Aslett M."/>
        </authorList>
    </citation>
    <scope>NUCLEOTIDE SEQUENCE</scope>
</reference>
<gene>
    <name evidence="7" type="ORF">TTRE_0000521901</name>
</gene>
<dbReference type="PANTHER" id="PTHR46307:SF4">
    <property type="entry name" value="G9A, ISOFORM B"/>
    <property type="match status" value="1"/>
</dbReference>
<proteinExistence type="predicted"/>
<dbReference type="STRING" id="36087.A0A077Z9P1"/>
<dbReference type="GO" id="GO:0000122">
    <property type="term" value="P:negative regulation of transcription by RNA polymerase II"/>
    <property type="evidence" value="ECO:0007669"/>
    <property type="project" value="TreeGrafter"/>
</dbReference>
<feature type="domain" description="SET" evidence="5">
    <location>
        <begin position="120"/>
        <end position="239"/>
    </location>
</feature>
<evidence type="ECO:0000313" key="8">
    <source>
        <dbReference type="Proteomes" id="UP000030665"/>
    </source>
</evidence>
<dbReference type="InterPro" id="IPR046341">
    <property type="entry name" value="SET_dom_sf"/>
</dbReference>
<dbReference type="InterPro" id="IPR043550">
    <property type="entry name" value="EHMT1/EHMT2"/>
</dbReference>
<dbReference type="PROSITE" id="PS50280">
    <property type="entry name" value="SET"/>
    <property type="match status" value="1"/>
</dbReference>
<dbReference type="GO" id="GO:0008270">
    <property type="term" value="F:zinc ion binding"/>
    <property type="evidence" value="ECO:0007669"/>
    <property type="project" value="InterPro"/>
</dbReference>
<dbReference type="AlphaFoldDB" id="A0A077Z9P1"/>
<protein>
    <submittedName>
        <fullName evidence="7">Pre-SET and SET domain containing protein</fullName>
    </submittedName>
</protein>
<evidence type="ECO:0000256" key="1">
    <source>
        <dbReference type="ARBA" id="ARBA00004286"/>
    </source>
</evidence>
<dbReference type="SUPFAM" id="SSF82199">
    <property type="entry name" value="SET domain"/>
    <property type="match status" value="1"/>
</dbReference>
<keyword evidence="3" id="KW-0489">Methyltransferase</keyword>
<keyword evidence="3" id="KW-0808">Transferase</keyword>
<evidence type="ECO:0000256" key="4">
    <source>
        <dbReference type="ARBA" id="ARBA00022691"/>
    </source>
</evidence>
<keyword evidence="4" id="KW-0949">S-adenosyl-L-methionine</keyword>
<dbReference type="GO" id="GO:0000785">
    <property type="term" value="C:chromatin"/>
    <property type="evidence" value="ECO:0007669"/>
    <property type="project" value="TreeGrafter"/>
</dbReference>
<evidence type="ECO:0000259" key="5">
    <source>
        <dbReference type="PROSITE" id="PS50280"/>
    </source>
</evidence>
<dbReference type="Pfam" id="PF00856">
    <property type="entry name" value="SET"/>
    <property type="match status" value="1"/>
</dbReference>
<reference evidence="7" key="2">
    <citation type="submission" date="2014-03" db="EMBL/GenBank/DDBJ databases">
        <title>The whipworm genome and dual-species transcriptomics of an intimate host-pathogen interaction.</title>
        <authorList>
            <person name="Foth B.J."/>
            <person name="Tsai I.J."/>
            <person name="Reid A.J."/>
            <person name="Bancroft A.J."/>
            <person name="Nichol S."/>
            <person name="Tracey A."/>
            <person name="Holroyd N."/>
            <person name="Cotton J.A."/>
            <person name="Stanley E.J."/>
            <person name="Zarowiecki M."/>
            <person name="Liu J.Z."/>
            <person name="Huckvale T."/>
            <person name="Cooper P.J."/>
            <person name="Grencis R.K."/>
            <person name="Berriman M."/>
        </authorList>
    </citation>
    <scope>NUCLEOTIDE SEQUENCE [LARGE SCALE GENOMIC DNA]</scope>
</reference>
<name>A0A077Z9P1_TRITR</name>
<dbReference type="InterPro" id="IPR007728">
    <property type="entry name" value="Pre-SET_dom"/>
</dbReference>
<dbReference type="EMBL" id="HG806098">
    <property type="protein sequence ID" value="CDW56936.1"/>
    <property type="molecule type" value="Genomic_DNA"/>
</dbReference>
<dbReference type="PANTHER" id="PTHR46307">
    <property type="entry name" value="G9A, ISOFORM B"/>
    <property type="match status" value="1"/>
</dbReference>
<comment type="subcellular location">
    <subcellularLocation>
        <location evidence="1">Chromosome</location>
    </subcellularLocation>
</comment>
<dbReference type="GO" id="GO:0005634">
    <property type="term" value="C:nucleus"/>
    <property type="evidence" value="ECO:0007669"/>
    <property type="project" value="InterPro"/>
</dbReference>
<dbReference type="GO" id="GO:0032259">
    <property type="term" value="P:methylation"/>
    <property type="evidence" value="ECO:0007669"/>
    <property type="project" value="UniProtKB-KW"/>
</dbReference>
<accession>A0A077Z9P1</accession>
<dbReference type="Proteomes" id="UP000030665">
    <property type="component" value="Unassembled WGS sequence"/>
</dbReference>
<dbReference type="SMART" id="SM00317">
    <property type="entry name" value="SET"/>
    <property type="match status" value="1"/>
</dbReference>
<evidence type="ECO:0000259" key="6">
    <source>
        <dbReference type="PROSITE" id="PS50867"/>
    </source>
</evidence>
<sequence>MIQLCGDISNGKEPVPVSLFAPSSAYALPKFTYTTSVLIRKEACLSSRFRKGCSCDTDCLFNDSCCCKNVSIDSILCNKGGVTESSSDHSLTSTYISECHESCTCSRNCANKVTQSPLTFQFHVRHCGSKGWGLFASEHIPAKSFLFHYAGKFVEEQEIAAEDINDYVFMISAENEPLAYSFIDASSYGNLSRFVNHSCVPNCFAIRVLSGFEDQRFSRICFFSRQDIQPSEEITIDYSDSYWNYKGHAKCLCKQRECRYGKNALSKSEVQMDPLQLFSDFSLNKFKLELTKLTGILLLLELKMHVRTPRFIFASKGIKDTAVCEERRRH</sequence>
<dbReference type="InterPro" id="IPR001214">
    <property type="entry name" value="SET_dom"/>
</dbReference>
<evidence type="ECO:0000256" key="3">
    <source>
        <dbReference type="ARBA" id="ARBA00022603"/>
    </source>
</evidence>
<dbReference type="SMART" id="SM00468">
    <property type="entry name" value="PreSET"/>
    <property type="match status" value="1"/>
</dbReference>
<dbReference type="OrthoDB" id="5792673at2759"/>
<dbReference type="Pfam" id="PF05033">
    <property type="entry name" value="Pre-SET"/>
    <property type="match status" value="1"/>
</dbReference>